<protein>
    <submittedName>
        <fullName evidence="1">Uncharacterized protein</fullName>
    </submittedName>
</protein>
<evidence type="ECO:0000313" key="1">
    <source>
        <dbReference type="EMBL" id="GFQ80718.1"/>
    </source>
</evidence>
<proteinExistence type="predicted"/>
<evidence type="ECO:0000313" key="2">
    <source>
        <dbReference type="Proteomes" id="UP000887116"/>
    </source>
</evidence>
<accession>A0A8X6KSE6</accession>
<dbReference type="EMBL" id="BMAO01032235">
    <property type="protein sequence ID" value="GFQ80718.1"/>
    <property type="molecule type" value="Genomic_DNA"/>
</dbReference>
<comment type="caution">
    <text evidence="1">The sequence shown here is derived from an EMBL/GenBank/DDBJ whole genome shotgun (WGS) entry which is preliminary data.</text>
</comment>
<reference evidence="1" key="1">
    <citation type="submission" date="2020-07" db="EMBL/GenBank/DDBJ databases">
        <title>Multicomponent nature underlies the extraordinary mechanical properties of spider dragline silk.</title>
        <authorList>
            <person name="Kono N."/>
            <person name="Nakamura H."/>
            <person name="Mori M."/>
            <person name="Yoshida Y."/>
            <person name="Ohtoshi R."/>
            <person name="Malay A.D."/>
            <person name="Moran D.A.P."/>
            <person name="Tomita M."/>
            <person name="Numata K."/>
            <person name="Arakawa K."/>
        </authorList>
    </citation>
    <scope>NUCLEOTIDE SEQUENCE</scope>
</reference>
<keyword evidence="2" id="KW-1185">Reference proteome</keyword>
<organism evidence="1 2">
    <name type="scientific">Trichonephila clavata</name>
    <name type="common">Joro spider</name>
    <name type="synonym">Nephila clavata</name>
    <dbReference type="NCBI Taxonomy" id="2740835"/>
    <lineage>
        <taxon>Eukaryota</taxon>
        <taxon>Metazoa</taxon>
        <taxon>Ecdysozoa</taxon>
        <taxon>Arthropoda</taxon>
        <taxon>Chelicerata</taxon>
        <taxon>Arachnida</taxon>
        <taxon>Araneae</taxon>
        <taxon>Araneomorphae</taxon>
        <taxon>Entelegynae</taxon>
        <taxon>Araneoidea</taxon>
        <taxon>Nephilidae</taxon>
        <taxon>Trichonephila</taxon>
    </lineage>
</organism>
<sequence>MTLVDKNTRFSRYLCELSFLFRDSFLFQSRGFFNFAYNEGNELGYWPKQLQNDPEDRETTHNARRRVAIRLDKRGKNRFKIK</sequence>
<dbReference type="Proteomes" id="UP000887116">
    <property type="component" value="Unassembled WGS sequence"/>
</dbReference>
<dbReference type="AlphaFoldDB" id="A0A8X6KSE6"/>
<name>A0A8X6KSE6_TRICU</name>
<gene>
    <name evidence="1" type="ORF">TNCT_103991</name>
</gene>